<dbReference type="AlphaFoldDB" id="E8QS31"/>
<proteinExistence type="predicted"/>
<reference evidence="2" key="1">
    <citation type="submission" date="2010-11" db="EMBL/GenBank/DDBJ databases">
        <title>Genome sequence of Helicobacter pylori strain SouthAfrica7.</title>
        <authorList>
            <person name="Kersulyte D."/>
            <person name="Segal I."/>
            <person name="Mistry R."/>
            <person name="Berg D.E."/>
        </authorList>
    </citation>
    <scope>NUCLEOTIDE SEQUENCE [LARGE SCALE GENOMIC DNA]</scope>
    <source>
        <strain evidence="2">SouthAfrica7</strain>
    </source>
</reference>
<organism evidence="1 2">
    <name type="scientific">Helicobacter pylori (strain SouthAfrica7)</name>
    <dbReference type="NCBI Taxonomy" id="907239"/>
    <lineage>
        <taxon>Bacteria</taxon>
        <taxon>Pseudomonadati</taxon>
        <taxon>Campylobacterota</taxon>
        <taxon>Epsilonproteobacteria</taxon>
        <taxon>Campylobacterales</taxon>
        <taxon>Helicobacteraceae</taxon>
        <taxon>Helicobacter</taxon>
    </lineage>
</organism>
<protein>
    <submittedName>
        <fullName evidence="1">Uncharacterized protein</fullName>
    </submittedName>
</protein>
<gene>
    <name evidence="1" type="ordered locus">HPSA_04015</name>
</gene>
<name>E8QS31_HELPW</name>
<evidence type="ECO:0000313" key="1">
    <source>
        <dbReference type="EMBL" id="ADU84795.1"/>
    </source>
</evidence>
<dbReference type="KEGG" id="hes:HPSA_04015"/>
<reference evidence="1 2" key="2">
    <citation type="journal article" date="2013" name="Genome Announc.">
        <title>Genome Sequences of Three hpAfrica2 Strains of Helicobacter pylori.</title>
        <authorList>
            <person name="Duncan S.S."/>
            <person name="Bertoli M.T."/>
            <person name="Kersulyte D."/>
            <person name="Valk P.L."/>
            <person name="Tamma S."/>
            <person name="Segal I."/>
            <person name="McClain M.S."/>
            <person name="Cover T.L."/>
            <person name="Berg D.E."/>
        </authorList>
    </citation>
    <scope>NUCLEOTIDE SEQUENCE [LARGE SCALE GENOMIC DNA]</scope>
    <source>
        <strain evidence="1 2">SouthAfrica7</strain>
    </source>
</reference>
<dbReference type="PATRIC" id="fig|907239.3.peg.816"/>
<dbReference type="HOGENOM" id="CLU_3344497_0_0_7"/>
<sequence>MSEFKKIKKYFLLYLKECEFLDIGKTCIQLNGYEKSA</sequence>
<accession>E8QS31</accession>
<dbReference type="Proteomes" id="UP000007467">
    <property type="component" value="Chromosome"/>
</dbReference>
<dbReference type="EMBL" id="CP002336">
    <property type="protein sequence ID" value="ADU84795.1"/>
    <property type="molecule type" value="Genomic_DNA"/>
</dbReference>
<evidence type="ECO:0000313" key="2">
    <source>
        <dbReference type="Proteomes" id="UP000007467"/>
    </source>
</evidence>